<keyword evidence="1" id="KW-0812">Transmembrane</keyword>
<feature type="transmembrane region" description="Helical" evidence="1">
    <location>
        <begin position="196"/>
        <end position="225"/>
    </location>
</feature>
<name>A0ABY5VSW1_9ACTN</name>
<reference evidence="3" key="1">
    <citation type="submission" date="2021-04" db="EMBL/GenBank/DDBJ databases">
        <authorList>
            <person name="Hartkoorn R.C."/>
            <person name="Beaudoing E."/>
            <person name="Hot D."/>
        </authorList>
    </citation>
    <scope>NUCLEOTIDE SEQUENCE</scope>
    <source>
        <strain evidence="3">NRRL B-16292</strain>
    </source>
</reference>
<keyword evidence="1" id="KW-0472">Membrane</keyword>
<evidence type="ECO:0000256" key="1">
    <source>
        <dbReference type="SAM" id="Phobius"/>
    </source>
</evidence>
<reference evidence="3" key="2">
    <citation type="submission" date="2022-09" db="EMBL/GenBank/DDBJ databases">
        <title>Biosynthetic gene clusters of Dactylosporangioum fulvum.</title>
        <authorList>
            <person name="Caradec T."/>
        </authorList>
    </citation>
    <scope>NUCLEOTIDE SEQUENCE</scope>
    <source>
        <strain evidence="3">NRRL B-16292</strain>
    </source>
</reference>
<dbReference type="RefSeq" id="WP_259857937.1">
    <property type="nucleotide sequence ID" value="NZ_BAAAST010000007.1"/>
</dbReference>
<dbReference type="EMBL" id="CP073720">
    <property type="protein sequence ID" value="UWP80179.1"/>
    <property type="molecule type" value="Genomic_DNA"/>
</dbReference>
<dbReference type="InterPro" id="IPR005804">
    <property type="entry name" value="FA_desaturase_dom"/>
</dbReference>
<evidence type="ECO:0000259" key="2">
    <source>
        <dbReference type="Pfam" id="PF00487"/>
    </source>
</evidence>
<dbReference type="PANTHER" id="PTHR36459">
    <property type="entry name" value="ORF"/>
    <property type="match status" value="1"/>
</dbReference>
<accession>A0ABY5VSW1</accession>
<dbReference type="Pfam" id="PF00487">
    <property type="entry name" value="FA_desaturase"/>
    <property type="match status" value="1"/>
</dbReference>
<sequence>MVDGKPRRLWRNSPADAILLGICIAQFAGTIALAALTPGGLWPRLGSAILVAAMMTYSLIVVSHLFVHQPWFTDDRLNAVVSMVSSANIAQSVQAYHLSHVRNHHRYNNDRKRDGTTADLSSTYRYSRDDEHAPLWRYLACSLAASIQEYAGTWASLRRLCGVGPQEATLRGLAARHPGRRAAELAQIRYDRLAQLAFTVLLAVLSWQWVLLCYLPAVAVAFTLVNVQNYYRHFGAEPDSRYANSVSHYGRLYNRLTFNDGYHQEHHLRPATHWSRLPEVAAQYQQRLDEAGRVVSPVPAMVGFLDTGRIAERSSATLPAG</sequence>
<keyword evidence="4" id="KW-1185">Reference proteome</keyword>
<evidence type="ECO:0000313" key="4">
    <source>
        <dbReference type="Proteomes" id="UP001059617"/>
    </source>
</evidence>
<gene>
    <name evidence="3" type="ORF">Dfulv_34155</name>
</gene>
<dbReference type="Proteomes" id="UP001059617">
    <property type="component" value="Chromosome"/>
</dbReference>
<feature type="domain" description="Fatty acid desaturase" evidence="2">
    <location>
        <begin position="42"/>
        <end position="295"/>
    </location>
</feature>
<organism evidence="3 4">
    <name type="scientific">Dactylosporangium fulvum</name>
    <dbReference type="NCBI Taxonomy" id="53359"/>
    <lineage>
        <taxon>Bacteria</taxon>
        <taxon>Bacillati</taxon>
        <taxon>Actinomycetota</taxon>
        <taxon>Actinomycetes</taxon>
        <taxon>Micromonosporales</taxon>
        <taxon>Micromonosporaceae</taxon>
        <taxon>Dactylosporangium</taxon>
    </lineage>
</organism>
<proteinExistence type="predicted"/>
<feature type="transmembrane region" description="Helical" evidence="1">
    <location>
        <begin position="48"/>
        <end position="67"/>
    </location>
</feature>
<evidence type="ECO:0000313" key="3">
    <source>
        <dbReference type="EMBL" id="UWP80179.1"/>
    </source>
</evidence>
<dbReference type="PANTHER" id="PTHR36459:SF1">
    <property type="entry name" value="FATTY ACID DESATURASE DOMAIN-CONTAINING PROTEIN-RELATED"/>
    <property type="match status" value="1"/>
</dbReference>
<keyword evidence="1" id="KW-1133">Transmembrane helix</keyword>
<protein>
    <submittedName>
        <fullName evidence="3">Fatty acid desaturase</fullName>
    </submittedName>
</protein>
<feature type="transmembrane region" description="Helical" evidence="1">
    <location>
        <begin position="17"/>
        <end position="36"/>
    </location>
</feature>